<dbReference type="InterPro" id="IPR001533">
    <property type="entry name" value="Pterin_deHydtase"/>
</dbReference>
<dbReference type="NCBIfam" id="NF002017">
    <property type="entry name" value="PRK00823.1-2"/>
    <property type="match status" value="1"/>
</dbReference>
<dbReference type="GO" id="GO:0006729">
    <property type="term" value="P:tetrahydrobiopterin biosynthetic process"/>
    <property type="evidence" value="ECO:0007669"/>
    <property type="project" value="InterPro"/>
</dbReference>
<dbReference type="EMBL" id="QFCQ01000103">
    <property type="protein sequence ID" value="RDW12300.1"/>
    <property type="molecule type" value="Genomic_DNA"/>
</dbReference>
<comment type="catalytic activity">
    <reaction evidence="1 4">
        <text>(4aS,6R)-4a-hydroxy-L-erythro-5,6,7,8-tetrahydrobiopterin = (6R)-L-erythro-6,7-dihydrobiopterin + H2O</text>
        <dbReference type="Rhea" id="RHEA:11920"/>
        <dbReference type="ChEBI" id="CHEBI:15377"/>
        <dbReference type="ChEBI" id="CHEBI:15642"/>
        <dbReference type="ChEBI" id="CHEBI:43120"/>
        <dbReference type="EC" id="4.2.1.96"/>
    </reaction>
</comment>
<dbReference type="HAMAP" id="MF_00434">
    <property type="entry name" value="Pterin_4_alpha"/>
    <property type="match status" value="1"/>
</dbReference>
<comment type="caution">
    <text evidence="5">The sequence shown here is derived from an EMBL/GenBank/DDBJ whole genome shotgun (WGS) entry which is preliminary data.</text>
</comment>
<dbReference type="SUPFAM" id="SSF55248">
    <property type="entry name" value="PCD-like"/>
    <property type="match status" value="1"/>
</dbReference>
<dbReference type="PANTHER" id="PTHR12599">
    <property type="entry name" value="PTERIN-4-ALPHA-CARBINOLAMINE DEHYDRATASE"/>
    <property type="match status" value="1"/>
</dbReference>
<dbReference type="Pfam" id="PF01329">
    <property type="entry name" value="Pterin_4a"/>
    <property type="match status" value="1"/>
</dbReference>
<proteinExistence type="inferred from homology"/>
<name>A0A3D8P887_9RHOB</name>
<evidence type="ECO:0000313" key="6">
    <source>
        <dbReference type="Proteomes" id="UP000256679"/>
    </source>
</evidence>
<dbReference type="Gene3D" id="3.30.1360.20">
    <property type="entry name" value="Transcriptional coactivator/pterin dehydratase"/>
    <property type="match status" value="1"/>
</dbReference>
<accession>A0A3D8P887</accession>
<dbReference type="PANTHER" id="PTHR12599:SF0">
    <property type="entry name" value="PTERIN-4-ALPHA-CARBINOLAMINE DEHYDRATASE"/>
    <property type="match status" value="1"/>
</dbReference>
<comment type="similarity">
    <text evidence="2 4">Belongs to the pterin-4-alpha-carbinolamine dehydratase family.</text>
</comment>
<dbReference type="Proteomes" id="UP000256679">
    <property type="component" value="Unassembled WGS sequence"/>
</dbReference>
<dbReference type="GO" id="GO:0008124">
    <property type="term" value="F:4-alpha-hydroxytetrahydrobiopterin dehydratase activity"/>
    <property type="evidence" value="ECO:0007669"/>
    <property type="project" value="UniProtKB-UniRule"/>
</dbReference>
<dbReference type="AlphaFoldDB" id="A0A3D8P887"/>
<sequence>MTKPDNKDKIEQGAPALAAAEVQAALAGLPGWELVQEGKAIRRAWRFKTFAQAAQLANLAAWQAEAAGHHPDIDFGWGFARVTYSTHSAGGVTRNDLIMAARLDAAAG</sequence>
<evidence type="ECO:0000256" key="1">
    <source>
        <dbReference type="ARBA" id="ARBA00001554"/>
    </source>
</evidence>
<reference evidence="5 6" key="1">
    <citation type="submission" date="2018-05" db="EMBL/GenBank/DDBJ databases">
        <title>Whole genome sequencing of Paracoccus thiocyanatus SST.</title>
        <authorList>
            <person name="Ghosh W."/>
            <person name="Rameez M.J."/>
            <person name="Roy C."/>
        </authorList>
    </citation>
    <scope>NUCLEOTIDE SEQUENCE [LARGE SCALE GENOMIC DNA]</scope>
    <source>
        <strain evidence="5 6">SST</strain>
    </source>
</reference>
<evidence type="ECO:0000256" key="3">
    <source>
        <dbReference type="ARBA" id="ARBA00023239"/>
    </source>
</evidence>
<organism evidence="5 6">
    <name type="scientific">Paracoccus thiocyanatus</name>
    <dbReference type="NCBI Taxonomy" id="34006"/>
    <lineage>
        <taxon>Bacteria</taxon>
        <taxon>Pseudomonadati</taxon>
        <taxon>Pseudomonadota</taxon>
        <taxon>Alphaproteobacteria</taxon>
        <taxon>Rhodobacterales</taxon>
        <taxon>Paracoccaceae</taxon>
        <taxon>Paracoccus</taxon>
    </lineage>
</organism>
<dbReference type="InterPro" id="IPR036428">
    <property type="entry name" value="PCD_sf"/>
</dbReference>
<keyword evidence="3 4" id="KW-0456">Lyase</keyword>
<evidence type="ECO:0000256" key="2">
    <source>
        <dbReference type="ARBA" id="ARBA00006472"/>
    </source>
</evidence>
<gene>
    <name evidence="5" type="ORF">DIE28_14440</name>
</gene>
<protein>
    <recommendedName>
        <fullName evidence="4">Putative pterin-4-alpha-carbinolamine dehydratase</fullName>
        <shortName evidence="4">PHS</shortName>
        <ecNumber evidence="4">4.2.1.96</ecNumber>
    </recommendedName>
    <alternativeName>
        <fullName evidence="4">4-alpha-hydroxy-tetrahydropterin dehydratase</fullName>
    </alternativeName>
    <alternativeName>
        <fullName evidence="4">Pterin carbinolamine dehydratase</fullName>
        <shortName evidence="4">PCD</shortName>
    </alternativeName>
</protein>
<dbReference type="EC" id="4.2.1.96" evidence="4"/>
<keyword evidence="6" id="KW-1185">Reference proteome</keyword>
<evidence type="ECO:0000313" key="5">
    <source>
        <dbReference type="EMBL" id="RDW12300.1"/>
    </source>
</evidence>
<evidence type="ECO:0000256" key="4">
    <source>
        <dbReference type="HAMAP-Rule" id="MF_00434"/>
    </source>
</evidence>